<name>A0AC34QKY8_9BILA</name>
<reference evidence="2" key="1">
    <citation type="submission" date="2022-11" db="UniProtKB">
        <authorList>
            <consortium name="WormBaseParasite"/>
        </authorList>
    </citation>
    <scope>IDENTIFICATION</scope>
</reference>
<organism evidence="1 2">
    <name type="scientific">Panagrolaimus sp. JU765</name>
    <dbReference type="NCBI Taxonomy" id="591449"/>
    <lineage>
        <taxon>Eukaryota</taxon>
        <taxon>Metazoa</taxon>
        <taxon>Ecdysozoa</taxon>
        <taxon>Nematoda</taxon>
        <taxon>Chromadorea</taxon>
        <taxon>Rhabditida</taxon>
        <taxon>Tylenchina</taxon>
        <taxon>Panagrolaimomorpha</taxon>
        <taxon>Panagrolaimoidea</taxon>
        <taxon>Panagrolaimidae</taxon>
        <taxon>Panagrolaimus</taxon>
    </lineage>
</organism>
<accession>A0AC34QKY8</accession>
<dbReference type="WBParaSite" id="JU765_v2.g17273.t1">
    <property type="protein sequence ID" value="JU765_v2.g17273.t1"/>
    <property type="gene ID" value="JU765_v2.g17273"/>
</dbReference>
<sequence>MALIWTVLFVCLSLIAEISKAEDVFCGGLTVHKQQWLAKTVATISSQKTSDLKECLNICCSIPNCNAVTFMGFISNNSKETPSTNCLMFSCRENCVVVDRPSAAEGVVSVIINRAIPTSTTTLAAILPLTSHSGDVPPATNWPSESAVRILDAAVSAGFGQHHVIDHLLDAPVLDQLLADLGRWSGHRDRRHLHRPQRRPDFRFLLLQTAQEPDALRKLYPRQSPDTSRFQSDHVKPPESIFSVDV</sequence>
<evidence type="ECO:0000313" key="1">
    <source>
        <dbReference type="Proteomes" id="UP000887576"/>
    </source>
</evidence>
<evidence type="ECO:0000313" key="2">
    <source>
        <dbReference type="WBParaSite" id="JU765_v2.g17273.t1"/>
    </source>
</evidence>
<protein>
    <submittedName>
        <fullName evidence="2">MANSC domain-containing protein</fullName>
    </submittedName>
</protein>
<proteinExistence type="predicted"/>
<dbReference type="Proteomes" id="UP000887576">
    <property type="component" value="Unplaced"/>
</dbReference>